<protein>
    <submittedName>
        <fullName evidence="1">Uncharacterized protein</fullName>
    </submittedName>
</protein>
<comment type="caution">
    <text evidence="1">The sequence shown here is derived from an EMBL/GenBank/DDBJ whole genome shotgun (WGS) entry which is preliminary data.</text>
</comment>
<evidence type="ECO:0000313" key="1">
    <source>
        <dbReference type="EMBL" id="KAK3276216.1"/>
    </source>
</evidence>
<evidence type="ECO:0000313" key="2">
    <source>
        <dbReference type="Proteomes" id="UP001190700"/>
    </source>
</evidence>
<dbReference type="AlphaFoldDB" id="A0AAE0GF00"/>
<dbReference type="EMBL" id="LGRX02006701">
    <property type="protein sequence ID" value="KAK3276216.1"/>
    <property type="molecule type" value="Genomic_DNA"/>
</dbReference>
<accession>A0AAE0GF00</accession>
<gene>
    <name evidence="1" type="ORF">CYMTET_15702</name>
</gene>
<keyword evidence="2" id="KW-1185">Reference proteome</keyword>
<sequence length="75" mass="8208">MIGSLPKLVEEEALAVAPTAKSRKLEKVYVALFLNDSGENEDVERISRDVPASVTPKAPTASDEYTKYLVLPRCS</sequence>
<proteinExistence type="predicted"/>
<name>A0AAE0GF00_9CHLO</name>
<dbReference type="Proteomes" id="UP001190700">
    <property type="component" value="Unassembled WGS sequence"/>
</dbReference>
<reference evidence="1 2" key="1">
    <citation type="journal article" date="2015" name="Genome Biol. Evol.">
        <title>Comparative Genomics of a Bacterivorous Green Alga Reveals Evolutionary Causalities and Consequences of Phago-Mixotrophic Mode of Nutrition.</title>
        <authorList>
            <person name="Burns J.A."/>
            <person name="Paasch A."/>
            <person name="Narechania A."/>
            <person name="Kim E."/>
        </authorList>
    </citation>
    <scope>NUCLEOTIDE SEQUENCE [LARGE SCALE GENOMIC DNA]</scope>
    <source>
        <strain evidence="1 2">PLY_AMNH</strain>
    </source>
</reference>
<organism evidence="1 2">
    <name type="scientific">Cymbomonas tetramitiformis</name>
    <dbReference type="NCBI Taxonomy" id="36881"/>
    <lineage>
        <taxon>Eukaryota</taxon>
        <taxon>Viridiplantae</taxon>
        <taxon>Chlorophyta</taxon>
        <taxon>Pyramimonadophyceae</taxon>
        <taxon>Pyramimonadales</taxon>
        <taxon>Pyramimonadaceae</taxon>
        <taxon>Cymbomonas</taxon>
    </lineage>
</organism>